<comment type="caution">
    <text evidence="3">The sequence shown here is derived from an EMBL/GenBank/DDBJ whole genome shotgun (WGS) entry which is preliminary data.</text>
</comment>
<evidence type="ECO:0000313" key="5">
    <source>
        <dbReference type="EMBL" id="CAF4096869.1"/>
    </source>
</evidence>
<dbReference type="OrthoDB" id="7477775at2759"/>
<evidence type="ECO:0000313" key="6">
    <source>
        <dbReference type="Proteomes" id="UP000663829"/>
    </source>
</evidence>
<dbReference type="EMBL" id="CAJOBA010005216">
    <property type="protein sequence ID" value="CAF3736692.1"/>
    <property type="molecule type" value="Genomic_DNA"/>
</dbReference>
<organism evidence="3 6">
    <name type="scientific">Didymodactylos carnosus</name>
    <dbReference type="NCBI Taxonomy" id="1234261"/>
    <lineage>
        <taxon>Eukaryota</taxon>
        <taxon>Metazoa</taxon>
        <taxon>Spiralia</taxon>
        <taxon>Gnathifera</taxon>
        <taxon>Rotifera</taxon>
        <taxon>Eurotatoria</taxon>
        <taxon>Bdelloidea</taxon>
        <taxon>Philodinida</taxon>
        <taxon>Philodinidae</taxon>
        <taxon>Didymodactylos</taxon>
    </lineage>
</organism>
<protein>
    <submittedName>
        <fullName evidence="3">Uncharacterized protein</fullName>
    </submittedName>
</protein>
<evidence type="ECO:0000313" key="4">
    <source>
        <dbReference type="EMBL" id="CAF3736692.1"/>
    </source>
</evidence>
<dbReference type="Proteomes" id="UP000682733">
    <property type="component" value="Unassembled WGS sequence"/>
</dbReference>
<evidence type="ECO:0000313" key="2">
    <source>
        <dbReference type="EMBL" id="CAF0964706.1"/>
    </source>
</evidence>
<feature type="coiled-coil region" evidence="1">
    <location>
        <begin position="48"/>
        <end position="82"/>
    </location>
</feature>
<dbReference type="Proteomes" id="UP000663829">
    <property type="component" value="Unassembled WGS sequence"/>
</dbReference>
<keyword evidence="1" id="KW-0175">Coiled coil</keyword>
<accession>A0A815DAF3</accession>
<dbReference type="EMBL" id="CAJNOQ010012054">
    <property type="protein sequence ID" value="CAF1290987.1"/>
    <property type="molecule type" value="Genomic_DNA"/>
</dbReference>
<dbReference type="EMBL" id="CAJNOK010005212">
    <property type="protein sequence ID" value="CAF0964706.1"/>
    <property type="molecule type" value="Genomic_DNA"/>
</dbReference>
<dbReference type="Proteomes" id="UP000677228">
    <property type="component" value="Unassembled WGS sequence"/>
</dbReference>
<name>A0A815DAF3_9BILA</name>
<dbReference type="EMBL" id="CAJOBC010032726">
    <property type="protein sequence ID" value="CAF4096869.1"/>
    <property type="molecule type" value="Genomic_DNA"/>
</dbReference>
<keyword evidence="6" id="KW-1185">Reference proteome</keyword>
<dbReference type="Proteomes" id="UP000681722">
    <property type="component" value="Unassembled WGS sequence"/>
</dbReference>
<dbReference type="PANTHER" id="PTHR37445">
    <property type="entry name" value="PROTEIN CBG24663"/>
    <property type="match status" value="1"/>
</dbReference>
<dbReference type="Gene3D" id="3.30.70.1820">
    <property type="entry name" value="L1 transposable element, RRM domain"/>
    <property type="match status" value="1"/>
</dbReference>
<evidence type="ECO:0000313" key="3">
    <source>
        <dbReference type="EMBL" id="CAF1290987.1"/>
    </source>
</evidence>
<sequence>MENNNSGMKLKDDIDLNGIIKNICSSEVFIDGLIRCITKSDVFTKAISEAISDSIAKYESRIAQLEKAVKELQFKCNDVEQYGRRCNIRIQGIKEENDENTNKIVIDIAQALGVNIDERDIYTSHRLGRKGNYIRPIIVRFVRFDVRQRVITKRGKLKVIDRYKNIFVNDDLTKHNYDVYKYARDKLNKRSVSVRNGNVYYSRECQDDHGGTKAKISHLVTRASVDSLLG</sequence>
<dbReference type="PANTHER" id="PTHR37445:SF3">
    <property type="entry name" value="ZINC FINGER PHD-TYPE DOMAIN-CONTAINING PROTEIN"/>
    <property type="match status" value="1"/>
</dbReference>
<proteinExistence type="predicted"/>
<gene>
    <name evidence="3" type="ORF">GPM918_LOCUS28036</name>
    <name evidence="2" type="ORF">OVA965_LOCUS12789</name>
    <name evidence="5" type="ORF">SRO942_LOCUS28480</name>
    <name evidence="4" type="ORF">TMI583_LOCUS12791</name>
</gene>
<evidence type="ECO:0000256" key="1">
    <source>
        <dbReference type="SAM" id="Coils"/>
    </source>
</evidence>
<dbReference type="AlphaFoldDB" id="A0A815DAF3"/>
<reference evidence="3" key="1">
    <citation type="submission" date="2021-02" db="EMBL/GenBank/DDBJ databases">
        <authorList>
            <person name="Nowell W R."/>
        </authorList>
    </citation>
    <scope>NUCLEOTIDE SEQUENCE</scope>
</reference>